<dbReference type="InParanoid" id="A2GA67"/>
<feature type="compositionally biased region" description="Polar residues" evidence="1">
    <location>
        <begin position="94"/>
        <end position="107"/>
    </location>
</feature>
<gene>
    <name evidence="2" type="ORF">TVAG_161970</name>
</gene>
<dbReference type="KEGG" id="tva:4743593"/>
<dbReference type="VEuPathDB" id="TrichDB:TVAGG3_0691770"/>
<evidence type="ECO:0000313" key="3">
    <source>
        <dbReference type="Proteomes" id="UP000001542"/>
    </source>
</evidence>
<reference evidence="2" key="2">
    <citation type="journal article" date="2007" name="Science">
        <title>Draft genome sequence of the sexually transmitted pathogen Trichomonas vaginalis.</title>
        <authorList>
            <person name="Carlton J.M."/>
            <person name="Hirt R.P."/>
            <person name="Silva J.C."/>
            <person name="Delcher A.L."/>
            <person name="Schatz M."/>
            <person name="Zhao Q."/>
            <person name="Wortman J.R."/>
            <person name="Bidwell S.L."/>
            <person name="Alsmark U.C.M."/>
            <person name="Besteiro S."/>
            <person name="Sicheritz-Ponten T."/>
            <person name="Noel C.J."/>
            <person name="Dacks J.B."/>
            <person name="Foster P.G."/>
            <person name="Simillion C."/>
            <person name="Van de Peer Y."/>
            <person name="Miranda-Saavedra D."/>
            <person name="Barton G.J."/>
            <person name="Westrop G.D."/>
            <person name="Mueller S."/>
            <person name="Dessi D."/>
            <person name="Fiori P.L."/>
            <person name="Ren Q."/>
            <person name="Paulsen I."/>
            <person name="Zhang H."/>
            <person name="Bastida-Corcuera F.D."/>
            <person name="Simoes-Barbosa A."/>
            <person name="Brown M.T."/>
            <person name="Hayes R.D."/>
            <person name="Mukherjee M."/>
            <person name="Okumura C.Y."/>
            <person name="Schneider R."/>
            <person name="Smith A.J."/>
            <person name="Vanacova S."/>
            <person name="Villalvazo M."/>
            <person name="Haas B.J."/>
            <person name="Pertea M."/>
            <person name="Feldblyum T.V."/>
            <person name="Utterback T.R."/>
            <person name="Shu C.L."/>
            <person name="Osoegawa K."/>
            <person name="de Jong P.J."/>
            <person name="Hrdy I."/>
            <person name="Horvathova L."/>
            <person name="Zubacova Z."/>
            <person name="Dolezal P."/>
            <person name="Malik S.B."/>
            <person name="Logsdon J.M. Jr."/>
            <person name="Henze K."/>
            <person name="Gupta A."/>
            <person name="Wang C.C."/>
            <person name="Dunne R.L."/>
            <person name="Upcroft J.A."/>
            <person name="Upcroft P."/>
            <person name="White O."/>
            <person name="Salzberg S.L."/>
            <person name="Tang P."/>
            <person name="Chiu C.-H."/>
            <person name="Lee Y.-S."/>
            <person name="Embley T.M."/>
            <person name="Coombs G.H."/>
            <person name="Mottram J.C."/>
            <person name="Tachezy J."/>
            <person name="Fraser-Liggett C.M."/>
            <person name="Johnson P.J."/>
        </authorList>
    </citation>
    <scope>NUCLEOTIDE SEQUENCE [LARGE SCALE GENOMIC DNA]</scope>
    <source>
        <strain evidence="2">G3</strain>
    </source>
</reference>
<dbReference type="VEuPathDB" id="TrichDB:TVAG_161970"/>
<sequence>MSSNADIKKSLQDQLGESSFAEFDLTSQEVVIRWISTDKKENEYSPGTVLTIFDASGDRLLNNIDNLVFMFFAKETQDNDMDENAIENGDDQTSEQPTPTESNQLAPNKTKKKVLNFEEQIDLSYSHKDLRFKNGTGFCFSKRKDCKVPEQSIETKLYLLELHLNKDGNAKPSSNSETGESSTNRLDLLVKILEYVLKHNT</sequence>
<evidence type="ECO:0000313" key="2">
    <source>
        <dbReference type="EMBL" id="EAX85950.1"/>
    </source>
</evidence>
<reference evidence="2" key="1">
    <citation type="submission" date="2006-10" db="EMBL/GenBank/DDBJ databases">
        <authorList>
            <person name="Amadeo P."/>
            <person name="Zhao Q."/>
            <person name="Wortman J."/>
            <person name="Fraser-Liggett C."/>
            <person name="Carlton J."/>
        </authorList>
    </citation>
    <scope>NUCLEOTIDE SEQUENCE</scope>
    <source>
        <strain evidence="2">G3</strain>
    </source>
</reference>
<proteinExistence type="predicted"/>
<dbReference type="Proteomes" id="UP000001542">
    <property type="component" value="Unassembled WGS sequence"/>
</dbReference>
<feature type="compositionally biased region" description="Acidic residues" evidence="1">
    <location>
        <begin position="80"/>
        <end position="93"/>
    </location>
</feature>
<keyword evidence="3" id="KW-1185">Reference proteome</keyword>
<dbReference type="EMBL" id="DS114779">
    <property type="protein sequence ID" value="EAX85950.1"/>
    <property type="molecule type" value="Genomic_DNA"/>
</dbReference>
<evidence type="ECO:0000256" key="1">
    <source>
        <dbReference type="SAM" id="MobiDB-lite"/>
    </source>
</evidence>
<accession>A2GA67</accession>
<dbReference type="AlphaFoldDB" id="A2GA67"/>
<organism evidence="2 3">
    <name type="scientific">Trichomonas vaginalis (strain ATCC PRA-98 / G3)</name>
    <dbReference type="NCBI Taxonomy" id="412133"/>
    <lineage>
        <taxon>Eukaryota</taxon>
        <taxon>Metamonada</taxon>
        <taxon>Parabasalia</taxon>
        <taxon>Trichomonadida</taxon>
        <taxon>Trichomonadidae</taxon>
        <taxon>Trichomonas</taxon>
    </lineage>
</organism>
<dbReference type="RefSeq" id="XP_001298880.1">
    <property type="nucleotide sequence ID" value="XM_001298879.1"/>
</dbReference>
<feature type="region of interest" description="Disordered" evidence="1">
    <location>
        <begin position="80"/>
        <end position="111"/>
    </location>
</feature>
<protein>
    <submittedName>
        <fullName evidence="2">Uncharacterized protein</fullName>
    </submittedName>
</protein>
<name>A2GA67_TRIV3</name>